<evidence type="ECO:0000313" key="1">
    <source>
        <dbReference type="EMBL" id="KAE9456123.1"/>
    </source>
</evidence>
<accession>A0A6A4L9P4</accession>
<comment type="caution">
    <text evidence="1">The sequence shown here is derived from an EMBL/GenBank/DDBJ whole genome shotgun (WGS) entry which is preliminary data.</text>
</comment>
<dbReference type="OrthoDB" id="41532at2759"/>
<reference evidence="1 2" key="1">
    <citation type="journal article" date="2019" name="Genome Biol. Evol.">
        <title>The Rhododendron genome and chromosomal organization provide insight into shared whole-genome duplications across the heath family (Ericaceae).</title>
        <authorList>
            <person name="Soza V.L."/>
            <person name="Lindsley D."/>
            <person name="Waalkes A."/>
            <person name="Ramage E."/>
            <person name="Patwardhan R.P."/>
            <person name="Burton J.N."/>
            <person name="Adey A."/>
            <person name="Kumar A."/>
            <person name="Qiu R."/>
            <person name="Shendure J."/>
            <person name="Hall B."/>
        </authorList>
    </citation>
    <scope>NUCLEOTIDE SEQUENCE [LARGE SCALE GENOMIC DNA]</scope>
    <source>
        <strain evidence="1">RSF 1966-606</strain>
    </source>
</reference>
<proteinExistence type="predicted"/>
<dbReference type="PANTHER" id="PTHR47542">
    <property type="entry name" value="ACYL-COA N-ACYLTRANSFERASES (NAT) SUPERFAMILY PROTEIN"/>
    <property type="match status" value="1"/>
</dbReference>
<sequence>MGSCACAVVELQRNAPKWSKVIDEIVRMEKKIFPKHESLARSFDEELKKRNSGLLYSDVDGDVAGYVMYSWPSSLCASITKLAGSDPSTPFVFLILLPVSVRICIRWM</sequence>
<evidence type="ECO:0000313" key="2">
    <source>
        <dbReference type="Proteomes" id="UP000428333"/>
    </source>
</evidence>
<dbReference type="PANTHER" id="PTHR47542:SF2">
    <property type="entry name" value="ACYL-COA N-ACYLTRANSFERASES (NAT) SUPERFAMILY PROTEIN"/>
    <property type="match status" value="1"/>
</dbReference>
<protein>
    <submittedName>
        <fullName evidence="1">Uncharacterized protein</fullName>
    </submittedName>
</protein>
<feature type="non-terminal residue" evidence="1">
    <location>
        <position position="1"/>
    </location>
</feature>
<keyword evidence="2" id="KW-1185">Reference proteome</keyword>
<dbReference type="Proteomes" id="UP000428333">
    <property type="component" value="Linkage Group LG07"/>
</dbReference>
<dbReference type="EMBL" id="QEFC01001762">
    <property type="protein sequence ID" value="KAE9456123.1"/>
    <property type="molecule type" value="Genomic_DNA"/>
</dbReference>
<gene>
    <name evidence="1" type="ORF">C3L33_11991</name>
</gene>
<name>A0A6A4L9P4_9ERIC</name>
<organism evidence="1 2">
    <name type="scientific">Rhododendron williamsianum</name>
    <dbReference type="NCBI Taxonomy" id="262921"/>
    <lineage>
        <taxon>Eukaryota</taxon>
        <taxon>Viridiplantae</taxon>
        <taxon>Streptophyta</taxon>
        <taxon>Embryophyta</taxon>
        <taxon>Tracheophyta</taxon>
        <taxon>Spermatophyta</taxon>
        <taxon>Magnoliopsida</taxon>
        <taxon>eudicotyledons</taxon>
        <taxon>Gunneridae</taxon>
        <taxon>Pentapetalae</taxon>
        <taxon>asterids</taxon>
        <taxon>Ericales</taxon>
        <taxon>Ericaceae</taxon>
        <taxon>Ericoideae</taxon>
        <taxon>Rhodoreae</taxon>
        <taxon>Rhododendron</taxon>
    </lineage>
</organism>
<dbReference type="AlphaFoldDB" id="A0A6A4L9P4"/>